<keyword evidence="3" id="KW-1185">Reference proteome</keyword>
<proteinExistence type="predicted"/>
<dbReference type="EMBL" id="AP019536">
    <property type="protein sequence ID" value="BBI98728.1"/>
    <property type="molecule type" value="Genomic_DNA"/>
</dbReference>
<evidence type="ECO:0000256" key="1">
    <source>
        <dbReference type="SAM" id="SignalP"/>
    </source>
</evidence>
<name>A0AAN1SXJ2_9PROT</name>
<dbReference type="RefSeq" id="WP_212786343.1">
    <property type="nucleotide sequence ID" value="NZ_AP019536.1"/>
</dbReference>
<accession>A0AAN1SXJ2</accession>
<feature type="chain" id="PRO_5042956805" evidence="1">
    <location>
        <begin position="19"/>
        <end position="469"/>
    </location>
</feature>
<protein>
    <submittedName>
        <fullName evidence="2">Uncharacterized protein</fullName>
    </submittedName>
</protein>
<reference evidence="2 3" key="1">
    <citation type="submission" date="2019-03" db="EMBL/GenBank/DDBJ databases">
        <title>Complete genome sequence of Ferrigenium kumadai strain An22, a microaerophilic iron-oxidizing bacterium isolated from a paddy field soil.</title>
        <authorList>
            <person name="Watanabe T."/>
            <person name="Asakawa S."/>
        </authorList>
    </citation>
    <scope>NUCLEOTIDE SEQUENCE [LARGE SCALE GENOMIC DNA]</scope>
    <source>
        <strain evidence="2 3">An22</strain>
    </source>
</reference>
<dbReference type="AlphaFoldDB" id="A0AAN1SXJ2"/>
<keyword evidence="1" id="KW-0732">Signal</keyword>
<sequence length="469" mass="47938">MKKIVLSLAGVLAATAFAPEASALPAFARQTGMACSACHQQHFPILNGFGRAFKAAGYTMMGAQGKVEGEHLSIPDTLNAAILAKVRYVKRSGVASGTGNGLGQTVGGGQWQFGDEFSLFFGGRVAENIGFLLEGNLANHTAGVDTVTAGTPTNNVIAGTGGMLAGFKLPVIFDVGSAKVGAVPFTTDTLGASYGFELSSTGVLRANRWAEQRRDISAVQYAAADGLGGNYTGAATGVALIAQNDFGYINFTRWTPNFAPGANGQAVPSYDMKSNYLRIAATPTLGDWATHIGAGFISGSSEAGPTGDGGAAAGPALLGLGVANGAVYQTKATFADLQAHGSVGGKDLGVYATWAKSPASGATCVVGTATNNQCNLYNSSTTVAKSAWTLGAEYSVIPNALHIGAAYRSGTRPLAGVASKDNSFMVSVVYDLAQNVALHLNQSARSGSFYNVAAPVGKSETLMMLEAAW</sequence>
<feature type="signal peptide" evidence="1">
    <location>
        <begin position="1"/>
        <end position="18"/>
    </location>
</feature>
<evidence type="ECO:0000313" key="3">
    <source>
        <dbReference type="Proteomes" id="UP001319121"/>
    </source>
</evidence>
<organism evidence="2 3">
    <name type="scientific">Ferrigenium kumadai</name>
    <dbReference type="NCBI Taxonomy" id="1682490"/>
    <lineage>
        <taxon>Bacteria</taxon>
        <taxon>Pseudomonadati</taxon>
        <taxon>Pseudomonadota</taxon>
        <taxon>Betaproteobacteria</taxon>
        <taxon>Nitrosomonadales</taxon>
        <taxon>Gallionellaceae</taxon>
        <taxon>Ferrigenium</taxon>
    </lineage>
</organism>
<evidence type="ECO:0000313" key="2">
    <source>
        <dbReference type="EMBL" id="BBI98728.1"/>
    </source>
</evidence>
<dbReference type="KEGG" id="fku:FGKAn22_04210"/>
<gene>
    <name evidence="2" type="ORF">FGKAn22_04210</name>
</gene>
<dbReference type="Proteomes" id="UP001319121">
    <property type="component" value="Chromosome"/>
</dbReference>